<sequence>MRICLIITIAMLILTVCQVQATVEDPGMELGDVSATWSGPSTPSIPNYLPSPCSGDSGALSVDVSLTGPESEADKSYTTQGKELDFVVTVTNEGSTDADVEVCVKPMDCALDWFGWTRSPMNIPAGGSRSQTLTVLPDINAVAGKYRFAVEASAKCRTSASREATFRVQAYDYASETAISGSGQFLMNKDLRSMESGIKSNKDVIFSGSVDALVKNEYMVDDARGKNANFVEQDAVDNYNAVAIGDALVGTESFKSSAIFGGVGSKIRETYDLQQMEFKSQDFTLHQTGSLKKTAEFQTADNFTGYYLLDAKQSIPGQKSLKEIEEYFGSFEINRRILFRNNAESEPACQNGDCEGIATPAVDTSKKMPVASPCTSSSCYNFVNRLNNFGQKA</sequence>
<dbReference type="Proteomes" id="UP000544742">
    <property type="component" value="Unassembled WGS sequence"/>
</dbReference>
<dbReference type="EMBL" id="JAAYUN010000074">
    <property type="protein sequence ID" value="NLJ22289.1"/>
    <property type="molecule type" value="Genomic_DNA"/>
</dbReference>
<comment type="caution">
    <text evidence="1">The sequence shown here is derived from an EMBL/GenBank/DDBJ whole genome shotgun (WGS) entry which is preliminary data.</text>
</comment>
<organism evidence="1 2">
    <name type="scientific">Methanothrix soehngenii</name>
    <name type="common">Methanosaeta concilii</name>
    <dbReference type="NCBI Taxonomy" id="2223"/>
    <lineage>
        <taxon>Archaea</taxon>
        <taxon>Methanobacteriati</taxon>
        <taxon>Methanobacteriota</taxon>
        <taxon>Stenosarchaea group</taxon>
        <taxon>Methanomicrobia</taxon>
        <taxon>Methanotrichales</taxon>
        <taxon>Methanotrichaceae</taxon>
        <taxon>Methanothrix</taxon>
    </lineage>
</organism>
<evidence type="ECO:0000313" key="2">
    <source>
        <dbReference type="Proteomes" id="UP000544742"/>
    </source>
</evidence>
<reference evidence="1 2" key="1">
    <citation type="journal article" date="2020" name="Biotechnol. Biofuels">
        <title>New insights from the biogas microbiome by comprehensive genome-resolved metagenomics of nearly 1600 species originating from multiple anaerobic digesters.</title>
        <authorList>
            <person name="Campanaro S."/>
            <person name="Treu L."/>
            <person name="Rodriguez-R L.M."/>
            <person name="Kovalovszki A."/>
            <person name="Ziels R.M."/>
            <person name="Maus I."/>
            <person name="Zhu X."/>
            <person name="Kougias P.G."/>
            <person name="Basile A."/>
            <person name="Luo G."/>
            <person name="Schluter A."/>
            <person name="Konstantinidis K.T."/>
            <person name="Angelidaki I."/>
        </authorList>
    </citation>
    <scope>NUCLEOTIDE SEQUENCE [LARGE SCALE GENOMIC DNA]</scope>
    <source>
        <strain evidence="1">AS27yjCOA_157</strain>
    </source>
</reference>
<accession>A0A7K4AH35</accession>
<proteinExistence type="predicted"/>
<gene>
    <name evidence="1" type="ORF">GX426_04175</name>
</gene>
<name>A0A7K4AH35_METSH</name>
<protein>
    <submittedName>
        <fullName evidence="1">Uncharacterized protein</fullName>
    </submittedName>
</protein>
<evidence type="ECO:0000313" key="1">
    <source>
        <dbReference type="EMBL" id="NLJ22289.1"/>
    </source>
</evidence>
<dbReference type="AlphaFoldDB" id="A0A7K4AH35"/>